<evidence type="ECO:0000256" key="3">
    <source>
        <dbReference type="ARBA" id="ARBA00022448"/>
    </source>
</evidence>
<comment type="subcellular location">
    <subcellularLocation>
        <location evidence="1">Membrane</location>
        <topology evidence="1">Multi-pass membrane protein</topology>
    </subcellularLocation>
</comment>
<dbReference type="Gene3D" id="1.10.287.70">
    <property type="match status" value="1"/>
</dbReference>
<comment type="similarity">
    <text evidence="2 12">Belongs to the two pore domain potassium channel (TC 1.A.1.8) family.</text>
</comment>
<feature type="domain" description="Potassium channel" evidence="15">
    <location>
        <begin position="172"/>
        <end position="246"/>
    </location>
</feature>
<dbReference type="Pfam" id="PF07885">
    <property type="entry name" value="Ion_trans_2"/>
    <property type="match status" value="2"/>
</dbReference>
<evidence type="ECO:0000256" key="10">
    <source>
        <dbReference type="ARBA" id="ARBA00023136"/>
    </source>
</evidence>
<dbReference type="GO" id="GO:0015271">
    <property type="term" value="F:outward rectifier potassium channel activity"/>
    <property type="evidence" value="ECO:0007669"/>
    <property type="project" value="TreeGrafter"/>
</dbReference>
<dbReference type="PANTHER" id="PTHR11003:SF295">
    <property type="entry name" value="POTASSIUM CHANNEL SUBFAMILY K MEMBER 5"/>
    <property type="match status" value="1"/>
</dbReference>
<evidence type="ECO:0000256" key="13">
    <source>
        <dbReference type="SAM" id="MobiDB-lite"/>
    </source>
</evidence>
<feature type="transmembrane region" description="Helical" evidence="14">
    <location>
        <begin position="7"/>
        <end position="26"/>
    </location>
</feature>
<keyword evidence="9 12" id="KW-0406">Ion transport</keyword>
<evidence type="ECO:0000256" key="7">
    <source>
        <dbReference type="ARBA" id="ARBA00022958"/>
    </source>
</evidence>
<dbReference type="PRINTS" id="PR01095">
    <property type="entry name" value="TASKCHANNEL"/>
</dbReference>
<evidence type="ECO:0000256" key="14">
    <source>
        <dbReference type="SAM" id="Phobius"/>
    </source>
</evidence>
<name>A0AAV1NNW5_SCOSC</name>
<evidence type="ECO:0000256" key="6">
    <source>
        <dbReference type="ARBA" id="ARBA00022826"/>
    </source>
</evidence>
<evidence type="ECO:0000256" key="12">
    <source>
        <dbReference type="RuleBase" id="RU003857"/>
    </source>
</evidence>
<keyword evidence="11 12" id="KW-0407">Ion channel</keyword>
<dbReference type="Proteomes" id="UP001314229">
    <property type="component" value="Unassembled WGS sequence"/>
</dbReference>
<evidence type="ECO:0000256" key="8">
    <source>
        <dbReference type="ARBA" id="ARBA00022989"/>
    </source>
</evidence>
<comment type="caution">
    <text evidence="16">The sequence shown here is derived from an EMBL/GenBank/DDBJ whole genome shotgun (WGS) entry which is preliminary data.</text>
</comment>
<evidence type="ECO:0000313" key="17">
    <source>
        <dbReference type="Proteomes" id="UP001314229"/>
    </source>
</evidence>
<sequence>MADKGPFLTSCIIFFLSIGAAIFEILEEPNWTSARDKYLLQQEKILKNYACLTRKDLDQILEIVSEAAGQGVTITGDKDLKKWDWANSVIFAATIVTTIGYGNVAPKTKGGRVFCILYGLCGIPLCLVWISELGSFFGDRAKRLSQVLIRKGVSVKKVQFTCTALFLLWGLLVHLLIPPFVFMSVEGWTYLEGLYFSFITLTTVGFGDYVAGVNPNITYPTLYRVFAEVWIYMGLAWLSLFFSWNVHMVVEAHKVLKKRRHRHRPFSEQEPEPVDEMRNPDVKPSVIDIFNFLSEKDDDYSTVIKEIAITAKKTKPAENINRSLSCGDILATNIETLEHSPRRRRMISISEVFMNTKAEQESSEEEGRPSLIQESHGNPEPAECVRTDNEENEDSCAFDSENDGINFTVPTKENTEEDSLQLSDGGGTRFTISKVSEGDLLTDKDEKG</sequence>
<proteinExistence type="inferred from homology"/>
<reference evidence="16 17" key="1">
    <citation type="submission" date="2024-01" db="EMBL/GenBank/DDBJ databases">
        <authorList>
            <person name="Alioto T."/>
            <person name="Alioto T."/>
            <person name="Gomez Garrido J."/>
        </authorList>
    </citation>
    <scope>NUCLEOTIDE SEQUENCE [LARGE SCALE GENOMIC DNA]</scope>
</reference>
<keyword evidence="7" id="KW-0630">Potassium</keyword>
<dbReference type="EMBL" id="CAWUFR010000045">
    <property type="protein sequence ID" value="CAK6960479.1"/>
    <property type="molecule type" value="Genomic_DNA"/>
</dbReference>
<dbReference type="InterPro" id="IPR003092">
    <property type="entry name" value="2pore_dom_K_chnl_TASK"/>
</dbReference>
<keyword evidence="4" id="KW-0633">Potassium transport</keyword>
<dbReference type="AlphaFoldDB" id="A0AAV1NNW5"/>
<keyword evidence="5 12" id="KW-0812">Transmembrane</keyword>
<keyword evidence="3 12" id="KW-0813">Transport</keyword>
<accession>A0AAV1NNW5</accession>
<evidence type="ECO:0000256" key="11">
    <source>
        <dbReference type="ARBA" id="ARBA00023303"/>
    </source>
</evidence>
<feature type="transmembrane region" description="Helical" evidence="14">
    <location>
        <begin position="158"/>
        <end position="177"/>
    </location>
</feature>
<feature type="compositionally biased region" description="Acidic residues" evidence="13">
    <location>
        <begin position="390"/>
        <end position="402"/>
    </location>
</feature>
<dbReference type="PANTHER" id="PTHR11003">
    <property type="entry name" value="POTASSIUM CHANNEL, SUBFAMILY K"/>
    <property type="match status" value="1"/>
</dbReference>
<protein>
    <submittedName>
        <fullName evidence="16">Potassium channel subfamily K member 5-like</fullName>
    </submittedName>
</protein>
<dbReference type="GO" id="GO:0022841">
    <property type="term" value="F:potassium ion leak channel activity"/>
    <property type="evidence" value="ECO:0007669"/>
    <property type="project" value="TreeGrafter"/>
</dbReference>
<organism evidence="16 17">
    <name type="scientific">Scomber scombrus</name>
    <name type="common">Atlantic mackerel</name>
    <name type="synonym">Scomber vernalis</name>
    <dbReference type="NCBI Taxonomy" id="13677"/>
    <lineage>
        <taxon>Eukaryota</taxon>
        <taxon>Metazoa</taxon>
        <taxon>Chordata</taxon>
        <taxon>Craniata</taxon>
        <taxon>Vertebrata</taxon>
        <taxon>Euteleostomi</taxon>
        <taxon>Actinopterygii</taxon>
        <taxon>Neopterygii</taxon>
        <taxon>Teleostei</taxon>
        <taxon>Neoteleostei</taxon>
        <taxon>Acanthomorphata</taxon>
        <taxon>Pelagiaria</taxon>
        <taxon>Scombriformes</taxon>
        <taxon>Scombridae</taxon>
        <taxon>Scomber</taxon>
    </lineage>
</organism>
<feature type="compositionally biased region" description="Polar residues" evidence="13">
    <location>
        <begin position="403"/>
        <end position="412"/>
    </location>
</feature>
<dbReference type="PRINTS" id="PR01333">
    <property type="entry name" value="2POREKCHANEL"/>
</dbReference>
<dbReference type="InterPro" id="IPR013099">
    <property type="entry name" value="K_chnl_dom"/>
</dbReference>
<keyword evidence="17" id="KW-1185">Reference proteome</keyword>
<evidence type="ECO:0000256" key="4">
    <source>
        <dbReference type="ARBA" id="ARBA00022538"/>
    </source>
</evidence>
<dbReference type="GO" id="GO:0030322">
    <property type="term" value="P:stabilization of membrane potential"/>
    <property type="evidence" value="ECO:0007669"/>
    <property type="project" value="TreeGrafter"/>
</dbReference>
<feature type="region of interest" description="Disordered" evidence="13">
    <location>
        <begin position="357"/>
        <end position="448"/>
    </location>
</feature>
<feature type="domain" description="Potassium channel" evidence="15">
    <location>
        <begin position="77"/>
        <end position="137"/>
    </location>
</feature>
<evidence type="ECO:0000313" key="16">
    <source>
        <dbReference type="EMBL" id="CAK6960479.1"/>
    </source>
</evidence>
<gene>
    <name evidence="16" type="ORF">FSCOSCO3_A009815</name>
</gene>
<feature type="transmembrane region" description="Helical" evidence="14">
    <location>
        <begin position="229"/>
        <end position="250"/>
    </location>
</feature>
<dbReference type="GO" id="GO:0005886">
    <property type="term" value="C:plasma membrane"/>
    <property type="evidence" value="ECO:0007669"/>
    <property type="project" value="TreeGrafter"/>
</dbReference>
<dbReference type="SUPFAM" id="SSF81324">
    <property type="entry name" value="Voltage-gated potassium channels"/>
    <property type="match status" value="2"/>
</dbReference>
<keyword evidence="8 14" id="KW-1133">Transmembrane helix</keyword>
<keyword evidence="10 14" id="KW-0472">Membrane</keyword>
<evidence type="ECO:0000259" key="15">
    <source>
        <dbReference type="Pfam" id="PF07885"/>
    </source>
</evidence>
<feature type="transmembrane region" description="Helical" evidence="14">
    <location>
        <begin position="189"/>
        <end position="209"/>
    </location>
</feature>
<keyword evidence="6" id="KW-0631">Potassium channel</keyword>
<dbReference type="FunFam" id="1.10.287.70:FF:000077">
    <property type="entry name" value="Potassium channel subfamily K member 5"/>
    <property type="match status" value="1"/>
</dbReference>
<evidence type="ECO:0000256" key="2">
    <source>
        <dbReference type="ARBA" id="ARBA00006666"/>
    </source>
</evidence>
<evidence type="ECO:0000256" key="1">
    <source>
        <dbReference type="ARBA" id="ARBA00004141"/>
    </source>
</evidence>
<evidence type="ECO:0000256" key="5">
    <source>
        <dbReference type="ARBA" id="ARBA00022692"/>
    </source>
</evidence>
<evidence type="ECO:0000256" key="9">
    <source>
        <dbReference type="ARBA" id="ARBA00023065"/>
    </source>
</evidence>
<feature type="transmembrane region" description="Helical" evidence="14">
    <location>
        <begin position="116"/>
        <end position="138"/>
    </location>
</feature>
<dbReference type="InterPro" id="IPR003280">
    <property type="entry name" value="2pore_dom_K_chnl"/>
</dbReference>
<feature type="transmembrane region" description="Helical" evidence="14">
    <location>
        <begin position="85"/>
        <end position="104"/>
    </location>
</feature>